<name>A0A2R8FAK2_9CHLA</name>
<dbReference type="InterPro" id="IPR013024">
    <property type="entry name" value="GGCT-like"/>
</dbReference>
<organism evidence="1 2">
    <name type="scientific">Chlamydia serpentis</name>
    <dbReference type="NCBI Taxonomy" id="1967782"/>
    <lineage>
        <taxon>Bacteria</taxon>
        <taxon>Pseudomonadati</taxon>
        <taxon>Chlamydiota</taxon>
        <taxon>Chlamydiia</taxon>
        <taxon>Chlamydiales</taxon>
        <taxon>Chlamydiaceae</taxon>
        <taxon>Chlamydia/Chlamydophila group</taxon>
        <taxon>Chlamydia</taxon>
    </lineage>
</organism>
<dbReference type="Proteomes" id="UP000244926">
    <property type="component" value="Chromosome I"/>
</dbReference>
<evidence type="ECO:0000313" key="2">
    <source>
        <dbReference type="Proteomes" id="UP000244926"/>
    </source>
</evidence>
<dbReference type="OrthoDB" id="17571at2"/>
<evidence type="ECO:0000313" key="1">
    <source>
        <dbReference type="EMBL" id="SPN73336.1"/>
    </source>
</evidence>
<dbReference type="AlphaFoldDB" id="A0A2R8FAK2"/>
<dbReference type="RefSeq" id="WP_108896316.1">
    <property type="nucleotide sequence ID" value="NZ_LT993738.1"/>
</dbReference>
<evidence type="ECO:0008006" key="3">
    <source>
        <dbReference type="Google" id="ProtNLM"/>
    </source>
</evidence>
<accession>A0A2R8FAK2</accession>
<protein>
    <recommendedName>
        <fullName evidence="3">Lipoprotein</fullName>
    </recommendedName>
</protein>
<dbReference type="KEGG" id="csee:C10C_0154"/>
<dbReference type="EMBL" id="LT993738">
    <property type="protein sequence ID" value="SPN73336.1"/>
    <property type="molecule type" value="Genomic_DNA"/>
</dbReference>
<reference evidence="2" key="1">
    <citation type="submission" date="2017-11" db="EMBL/GenBank/DDBJ databases">
        <authorList>
            <person name="Seth-Smith MB H."/>
        </authorList>
    </citation>
    <scope>NUCLEOTIDE SEQUENCE [LARGE SCALE GENOMIC DNA]</scope>
</reference>
<proteinExistence type="predicted"/>
<gene>
    <name evidence="1" type="ORF">C10C_0154</name>
</gene>
<sequence>MNSLAYLTCFTVFLGFSLCSLSSCKQKYSFTKENTSNTKGFFVNGNRNISQLPHYPSAFRAAQIFSQEHNDPEIIAKIDEESRRIWREIHKNLKIVTSYIPVSTYGSLMHPKSAALTLKIYRPYPIWINGYERSFNIDTGLYLKNGSRRRTSQDGPENRAVLNLVKAPGRRCNAIGLEMTEEDFVTARKREGIYSLYPVEICSYPEGSPCGIAYAWIADESVCSKDVFPIKGYYSLVWESVSSPEFKNTFGDSFSEDYLRSTFLANGISILCIHESYKQFAPQP</sequence>
<keyword evidence="2" id="KW-1185">Reference proteome</keyword>
<dbReference type="CDD" id="cd06661">
    <property type="entry name" value="GGCT_like"/>
    <property type="match status" value="1"/>
</dbReference>